<name>A0A432ZGA5_9GAMM</name>
<evidence type="ECO:0000313" key="14">
    <source>
        <dbReference type="EMBL" id="RUO76933.1"/>
    </source>
</evidence>
<evidence type="ECO:0000259" key="11">
    <source>
        <dbReference type="PROSITE" id="PS50893"/>
    </source>
</evidence>
<dbReference type="Gene3D" id="3.40.50.300">
    <property type="entry name" value="P-loop containing nucleotide triphosphate hydrolases"/>
    <property type="match status" value="1"/>
</dbReference>
<dbReference type="InterPro" id="IPR017750">
    <property type="entry name" value="ATPase_T1SS"/>
</dbReference>
<dbReference type="GO" id="GO:0005886">
    <property type="term" value="C:plasma membrane"/>
    <property type="evidence" value="ECO:0007669"/>
    <property type="project" value="UniProtKB-SubCell"/>
</dbReference>
<keyword evidence="3" id="KW-1003">Cell membrane</keyword>
<dbReference type="PROSITE" id="PS50929">
    <property type="entry name" value="ABC_TM1F"/>
    <property type="match status" value="1"/>
</dbReference>
<dbReference type="PANTHER" id="PTHR43394:SF1">
    <property type="entry name" value="ATP-BINDING CASSETTE SUB-FAMILY B MEMBER 10, MITOCHONDRIAL"/>
    <property type="match status" value="1"/>
</dbReference>
<dbReference type="GO" id="GO:0008233">
    <property type="term" value="F:peptidase activity"/>
    <property type="evidence" value="ECO:0007669"/>
    <property type="project" value="InterPro"/>
</dbReference>
<dbReference type="FunFam" id="3.40.50.300:FF:000299">
    <property type="entry name" value="ABC transporter ATP-binding protein/permease"/>
    <property type="match status" value="1"/>
</dbReference>
<feature type="transmembrane region" description="Helical" evidence="10">
    <location>
        <begin position="270"/>
        <end position="291"/>
    </location>
</feature>
<keyword evidence="9 10" id="KW-0472">Membrane</keyword>
<dbReference type="Pfam" id="PF03412">
    <property type="entry name" value="Peptidase_C39"/>
    <property type="match status" value="1"/>
</dbReference>
<feature type="transmembrane region" description="Helical" evidence="10">
    <location>
        <begin position="297"/>
        <end position="316"/>
    </location>
</feature>
<dbReference type="InterPro" id="IPR003439">
    <property type="entry name" value="ABC_transporter-like_ATP-bd"/>
</dbReference>
<comment type="caution">
    <text evidence="14">The sequence shown here is derived from an EMBL/GenBank/DDBJ whole genome shotgun (WGS) entry which is preliminary data.</text>
</comment>
<keyword evidence="2" id="KW-0813">Transport</keyword>
<feature type="domain" description="Peptidase C39" evidence="13">
    <location>
        <begin position="8"/>
        <end position="128"/>
    </location>
</feature>
<evidence type="ECO:0000256" key="5">
    <source>
        <dbReference type="ARBA" id="ARBA00022741"/>
    </source>
</evidence>
<dbReference type="Gene3D" id="1.20.1560.10">
    <property type="entry name" value="ABC transporter type 1, transmembrane domain"/>
    <property type="match status" value="1"/>
</dbReference>
<dbReference type="InterPro" id="IPR036640">
    <property type="entry name" value="ABC1_TM_sf"/>
</dbReference>
<protein>
    <submittedName>
        <fullName evidence="14">Type I secretion system permease/ATPase</fullName>
    </submittedName>
</protein>
<gene>
    <name evidence="14" type="ORF">CWI81_00015</name>
</gene>
<dbReference type="EMBL" id="PIQF01000001">
    <property type="protein sequence ID" value="RUO76933.1"/>
    <property type="molecule type" value="Genomic_DNA"/>
</dbReference>
<dbReference type="RefSeq" id="WP_126783203.1">
    <property type="nucleotide sequence ID" value="NZ_PIQF01000001.1"/>
</dbReference>
<evidence type="ECO:0000256" key="3">
    <source>
        <dbReference type="ARBA" id="ARBA00022475"/>
    </source>
</evidence>
<feature type="domain" description="ABC transmembrane type-1" evidence="12">
    <location>
        <begin position="164"/>
        <end position="442"/>
    </location>
</feature>
<evidence type="ECO:0000256" key="9">
    <source>
        <dbReference type="ARBA" id="ARBA00023136"/>
    </source>
</evidence>
<keyword evidence="6" id="KW-0378">Hydrolase</keyword>
<organism evidence="14 15">
    <name type="scientific">Idiomarina seosinensis</name>
    <dbReference type="NCBI Taxonomy" id="281739"/>
    <lineage>
        <taxon>Bacteria</taxon>
        <taxon>Pseudomonadati</taxon>
        <taxon>Pseudomonadota</taxon>
        <taxon>Gammaproteobacteria</taxon>
        <taxon>Alteromonadales</taxon>
        <taxon>Idiomarinaceae</taxon>
        <taxon>Idiomarina</taxon>
    </lineage>
</organism>
<dbReference type="SUPFAM" id="SSF52540">
    <property type="entry name" value="P-loop containing nucleoside triphosphate hydrolases"/>
    <property type="match status" value="1"/>
</dbReference>
<dbReference type="CDD" id="cd18587">
    <property type="entry name" value="ABC_6TM_LapB_like"/>
    <property type="match status" value="1"/>
</dbReference>
<evidence type="ECO:0000256" key="1">
    <source>
        <dbReference type="ARBA" id="ARBA00004651"/>
    </source>
</evidence>
<proteinExistence type="predicted"/>
<dbReference type="OrthoDB" id="9782586at2"/>
<evidence type="ECO:0000259" key="12">
    <source>
        <dbReference type="PROSITE" id="PS50929"/>
    </source>
</evidence>
<evidence type="ECO:0000256" key="2">
    <source>
        <dbReference type="ARBA" id="ARBA00022448"/>
    </source>
</evidence>
<dbReference type="GO" id="GO:0016887">
    <property type="term" value="F:ATP hydrolysis activity"/>
    <property type="evidence" value="ECO:0007669"/>
    <property type="project" value="InterPro"/>
</dbReference>
<dbReference type="Proteomes" id="UP000287908">
    <property type="component" value="Unassembled WGS sequence"/>
</dbReference>
<evidence type="ECO:0000313" key="15">
    <source>
        <dbReference type="Proteomes" id="UP000287908"/>
    </source>
</evidence>
<feature type="domain" description="ABC transporter" evidence="11">
    <location>
        <begin position="476"/>
        <end position="711"/>
    </location>
</feature>
<evidence type="ECO:0000256" key="8">
    <source>
        <dbReference type="ARBA" id="ARBA00022989"/>
    </source>
</evidence>
<sequence length="713" mass="78032">MAVTASEQATPRPLLSCLATIAQHHQLTFSADAAMAGLAQSKGDLTPSSLPIAAERFGLATRIVRRQLDDVNQHLLPAVVLLKSNRACVITAVDGDNLAVIDPDMGDKPINIARQTLEQQYTGDIIYVRPEFTPDKRANDAITRKDKHWFWSVIKENRGTYRNIIIASLMINAFALAMPLFVMNVYDRVVPNNAISTLFALAIGMLVILVAEVVLKIIRIWFIDLSANRTDVKVSSTIMRRVLNMRMSDKPQASGSFISSIQSFESVRSFIGSLSVTAMVDIPFVMLFFIVVGIINVYLLIPVVVAALIIIIYSLASQAKLRELAEQSMQASAMRNANIYESIGSIETIKSFNAQHRSQTQWEKSTIFLSRINARMRLLSQSITSVASWLQQAASISVIVIGVFLISEELMTQGALIAAYLLSARALSPVTQAAGLLAQYHNSATAMESLDGIMERETERSEDPTTVSKPRIDGDIELVNVGFRYPDVESDVLSGVNISIKAGEKIAILGRNGSGKSTVQRLLLGLYDASSGRVLIDGVDIRQLNPNLVRRHIGYVPQDANLIFGTLRENILLGRQTIDDEALVRVTNEMGLAPLVRNHPKGFNLQVGERGGNLSGGQRQSVALARAFVDEPSIVLLDEPTGMLDHATEGAIKKRLADQVENKTLIMVTHKTTMLDLVDRIIVMDSGRVVADGAKQTVLEALRQGRIGGVSRD</sequence>
<feature type="transmembrane region" description="Helical" evidence="10">
    <location>
        <begin position="386"/>
        <end position="406"/>
    </location>
</feature>
<dbReference type="PROSITE" id="PS50990">
    <property type="entry name" value="PEPTIDASE_C39"/>
    <property type="match status" value="1"/>
</dbReference>
<keyword evidence="15" id="KW-1185">Reference proteome</keyword>
<evidence type="ECO:0000256" key="10">
    <source>
        <dbReference type="SAM" id="Phobius"/>
    </source>
</evidence>
<dbReference type="InterPro" id="IPR027417">
    <property type="entry name" value="P-loop_NTPase"/>
</dbReference>
<keyword evidence="5" id="KW-0547">Nucleotide-binding</keyword>
<keyword evidence="7" id="KW-0067">ATP-binding</keyword>
<dbReference type="GO" id="GO:0006508">
    <property type="term" value="P:proteolysis"/>
    <property type="evidence" value="ECO:0007669"/>
    <property type="project" value="InterPro"/>
</dbReference>
<dbReference type="PROSITE" id="PS50893">
    <property type="entry name" value="ABC_TRANSPORTER_2"/>
    <property type="match status" value="1"/>
</dbReference>
<dbReference type="Gene3D" id="3.90.70.10">
    <property type="entry name" value="Cysteine proteinases"/>
    <property type="match status" value="1"/>
</dbReference>
<accession>A0A432ZGA5</accession>
<dbReference type="Pfam" id="PF00005">
    <property type="entry name" value="ABC_tran"/>
    <property type="match status" value="1"/>
</dbReference>
<feature type="transmembrane region" description="Helical" evidence="10">
    <location>
        <begin position="164"/>
        <end position="182"/>
    </location>
</feature>
<dbReference type="InterPro" id="IPR011527">
    <property type="entry name" value="ABC1_TM_dom"/>
</dbReference>
<dbReference type="Pfam" id="PF00664">
    <property type="entry name" value="ABC_membrane"/>
    <property type="match status" value="1"/>
</dbReference>
<dbReference type="InterPro" id="IPR003593">
    <property type="entry name" value="AAA+_ATPase"/>
</dbReference>
<dbReference type="NCBIfam" id="TIGR03375">
    <property type="entry name" value="type_I_sec_LssB"/>
    <property type="match status" value="1"/>
</dbReference>
<evidence type="ECO:0000256" key="4">
    <source>
        <dbReference type="ARBA" id="ARBA00022692"/>
    </source>
</evidence>
<dbReference type="GO" id="GO:0015421">
    <property type="term" value="F:ABC-type oligopeptide transporter activity"/>
    <property type="evidence" value="ECO:0007669"/>
    <property type="project" value="TreeGrafter"/>
</dbReference>
<dbReference type="CDD" id="cd03245">
    <property type="entry name" value="ABCC_bacteriocin_exporters"/>
    <property type="match status" value="1"/>
</dbReference>
<dbReference type="InterPro" id="IPR005074">
    <property type="entry name" value="Peptidase_C39"/>
</dbReference>
<keyword evidence="8 10" id="KW-1133">Transmembrane helix</keyword>
<comment type="subcellular location">
    <subcellularLocation>
        <location evidence="1">Cell membrane</location>
        <topology evidence="1">Multi-pass membrane protein</topology>
    </subcellularLocation>
</comment>
<keyword evidence="4 10" id="KW-0812">Transmembrane</keyword>
<dbReference type="SMART" id="SM00382">
    <property type="entry name" value="AAA"/>
    <property type="match status" value="1"/>
</dbReference>
<dbReference type="GO" id="GO:0005524">
    <property type="term" value="F:ATP binding"/>
    <property type="evidence" value="ECO:0007669"/>
    <property type="project" value="UniProtKB-KW"/>
</dbReference>
<dbReference type="InterPro" id="IPR039421">
    <property type="entry name" value="Type_1_exporter"/>
</dbReference>
<evidence type="ECO:0000256" key="6">
    <source>
        <dbReference type="ARBA" id="ARBA00022801"/>
    </source>
</evidence>
<feature type="transmembrane region" description="Helical" evidence="10">
    <location>
        <begin position="194"/>
        <end position="215"/>
    </location>
</feature>
<evidence type="ECO:0000256" key="7">
    <source>
        <dbReference type="ARBA" id="ARBA00022840"/>
    </source>
</evidence>
<dbReference type="SUPFAM" id="SSF90123">
    <property type="entry name" value="ABC transporter transmembrane region"/>
    <property type="match status" value="1"/>
</dbReference>
<dbReference type="AlphaFoldDB" id="A0A432ZGA5"/>
<dbReference type="PANTHER" id="PTHR43394">
    <property type="entry name" value="ATP-DEPENDENT PERMEASE MDL1, MITOCHONDRIAL"/>
    <property type="match status" value="1"/>
</dbReference>
<evidence type="ECO:0000259" key="13">
    <source>
        <dbReference type="PROSITE" id="PS50990"/>
    </source>
</evidence>
<reference evidence="14 15" key="1">
    <citation type="journal article" date="2011" name="Front. Microbiol.">
        <title>Genomic signatures of strain selection and enhancement in Bacillus atrophaeus var. globigii, a historical biowarfare simulant.</title>
        <authorList>
            <person name="Gibbons H.S."/>
            <person name="Broomall S.M."/>
            <person name="McNew L.A."/>
            <person name="Daligault H."/>
            <person name="Chapman C."/>
            <person name="Bruce D."/>
            <person name="Karavis M."/>
            <person name="Krepps M."/>
            <person name="McGregor P.A."/>
            <person name="Hong C."/>
            <person name="Park K.H."/>
            <person name="Akmal A."/>
            <person name="Feldman A."/>
            <person name="Lin J.S."/>
            <person name="Chang W.E."/>
            <person name="Higgs B.W."/>
            <person name="Demirev P."/>
            <person name="Lindquist J."/>
            <person name="Liem A."/>
            <person name="Fochler E."/>
            <person name="Read T.D."/>
            <person name="Tapia R."/>
            <person name="Johnson S."/>
            <person name="Bishop-Lilly K.A."/>
            <person name="Detter C."/>
            <person name="Han C."/>
            <person name="Sozhamannan S."/>
            <person name="Rosenzweig C.N."/>
            <person name="Skowronski E.W."/>
        </authorList>
    </citation>
    <scope>NUCLEOTIDE SEQUENCE [LARGE SCALE GENOMIC DNA]</scope>
    <source>
        <strain evidence="14 15">CL-SP19</strain>
    </source>
</reference>